<reference evidence="1 2" key="1">
    <citation type="submission" date="2020-01" db="EMBL/GenBank/DDBJ databases">
        <title>Bactrocera dorsalis gut bacteria genome.</title>
        <authorList>
            <person name="Zhang H."/>
            <person name="Cai Z."/>
        </authorList>
    </citation>
    <scope>NUCLEOTIDE SEQUENCE [LARGE SCALE GENOMIC DNA]</scope>
    <source>
        <strain evidence="1 2">BD177</strain>
    </source>
</reference>
<dbReference type="InterPro" id="IPR010262">
    <property type="entry name" value="Arylsulfotransferase_bact"/>
</dbReference>
<gene>
    <name evidence="1" type="ORF">GW952_20360</name>
</gene>
<dbReference type="PANTHER" id="PTHR35340:SF5">
    <property type="entry name" value="ASST-DOMAIN-CONTAINING PROTEIN"/>
    <property type="match status" value="1"/>
</dbReference>
<sequence>MLGFLAREEVNTLNLVTVTDSSGNSFQTTVDIAQLPFTDPEGNVSNGFPKVDVITTAEQSVVGDDLYFVILSERRANIAWDRQANVRWYVLAGSETDDPALWLPVFNTTRLSDGTFIGSDDHLSYYYTPADMGENEPVGQRELWRFDATGRVFGIYFIRDRAHHSLLELPEENALLYGSDYISQRESDAGPNPNPDGPNQGPSAEDCIAILDLATGFEKVYYDFRQIMNFWRTPVPTDLSVPNIYDWVHINQIYLDSDSNMLIASCRHQCAIVGIDRETGALQFISGNHDDWQATESGEPTTDWSALLLTPINPETDEAYDLSDPLQKAEADRTFWTWGQHNVQEIIKSESNPDIIELSIFNNGNYRTRNTAAGVVASENASRCSRYQVDLVNREVRKLFEYGETEVGADGYSSYVSTATFFNHDNDTSQPRLLANFGGSIFQENGSGVDTGLALTLKPDESDRQDPLEQVDGNYQGRTILQEIDLNTNLPVFELRLTSGSYKTTATGDTLRRAELYAFRAYKMPLYPA</sequence>
<dbReference type="AlphaFoldDB" id="A0A6P1V0T2"/>
<name>A0A6P1V0T2_9ENTR</name>
<dbReference type="RefSeq" id="WP_162122200.1">
    <property type="nucleotide sequence ID" value="NZ_CP048108.1"/>
</dbReference>
<proteinExistence type="predicted"/>
<accession>A0A6P1V0T2</accession>
<dbReference type="Pfam" id="PF05935">
    <property type="entry name" value="Arylsulfotrans"/>
    <property type="match status" value="1"/>
</dbReference>
<evidence type="ECO:0000313" key="1">
    <source>
        <dbReference type="EMBL" id="QHS47788.1"/>
    </source>
</evidence>
<dbReference type="PANTHER" id="PTHR35340">
    <property type="entry name" value="PQQ ENZYME REPEAT PROTEIN-RELATED"/>
    <property type="match status" value="1"/>
</dbReference>
<evidence type="ECO:0000313" key="2">
    <source>
        <dbReference type="Proteomes" id="UP000464389"/>
    </source>
</evidence>
<protein>
    <submittedName>
        <fullName evidence="1">Uncharacterized protein</fullName>
    </submittedName>
</protein>
<dbReference type="GO" id="GO:0004062">
    <property type="term" value="F:aryl sulfotransferase activity"/>
    <property type="evidence" value="ECO:0007669"/>
    <property type="project" value="InterPro"/>
</dbReference>
<organism evidence="1 2">
    <name type="scientific">Klebsiella michiganensis</name>
    <dbReference type="NCBI Taxonomy" id="1134687"/>
    <lineage>
        <taxon>Bacteria</taxon>
        <taxon>Pseudomonadati</taxon>
        <taxon>Pseudomonadota</taxon>
        <taxon>Gammaproteobacteria</taxon>
        <taxon>Enterobacterales</taxon>
        <taxon>Enterobacteriaceae</taxon>
        <taxon>Klebsiella/Raoultella group</taxon>
        <taxon>Klebsiella</taxon>
    </lineage>
</organism>
<dbReference type="Proteomes" id="UP000464389">
    <property type="component" value="Chromosome"/>
</dbReference>
<dbReference type="EMBL" id="CP048108">
    <property type="protein sequence ID" value="QHS47788.1"/>
    <property type="molecule type" value="Genomic_DNA"/>
</dbReference>
<dbReference type="InterPro" id="IPR053143">
    <property type="entry name" value="Arylsulfate_ST"/>
</dbReference>